<dbReference type="Pfam" id="PF03704">
    <property type="entry name" value="BTAD"/>
    <property type="match status" value="1"/>
</dbReference>
<dbReference type="InterPro" id="IPR027417">
    <property type="entry name" value="P-loop_NTPase"/>
</dbReference>
<dbReference type="Gene3D" id="1.10.10.10">
    <property type="entry name" value="Winged helix-like DNA-binding domain superfamily/Winged helix DNA-binding domain"/>
    <property type="match status" value="1"/>
</dbReference>
<dbReference type="SMART" id="SM01043">
    <property type="entry name" value="BTAD"/>
    <property type="match status" value="1"/>
</dbReference>
<dbReference type="SUPFAM" id="SSF46894">
    <property type="entry name" value="C-terminal effector domain of the bipartite response regulators"/>
    <property type="match status" value="1"/>
</dbReference>
<dbReference type="SUPFAM" id="SSF52540">
    <property type="entry name" value="P-loop containing nucleoside triphosphate hydrolases"/>
    <property type="match status" value="1"/>
</dbReference>
<dbReference type="InterPro" id="IPR036388">
    <property type="entry name" value="WH-like_DNA-bd_sf"/>
</dbReference>
<evidence type="ECO:0000256" key="2">
    <source>
        <dbReference type="ARBA" id="ARBA00023163"/>
    </source>
</evidence>
<dbReference type="GO" id="GO:0006355">
    <property type="term" value="P:regulation of DNA-templated transcription"/>
    <property type="evidence" value="ECO:0007669"/>
    <property type="project" value="InterPro"/>
</dbReference>
<sequence length="938" mass="99918">MPTTRSTACDFVSSEFTRSGCFHAWPSGAPGLTIFRMDKATRRVLVSVLGPPCVRRRGHEEPIADPALRVVLATLLVNANQPVAESELIAAAWAGTETPANPHDSLYTRISRLRTLLAPEADVTWSPAGYVLRIDPQRIDAVCFEWLIEAARWSQPAEAVELLSGALTMWRGEPLPQLRLGGLDHPEAVRLKQLRLRAIEELAVSELRLGDPVRAAQRLLALLEAQPHRERACGYAMWALHCIGRTADAARQYELLCERLATELGAQPCGELRYTYHALTGSPPPRSPRVATPPTSGFVGRQPEFARLTAMLRRDGIVTVVGRPGAGKTRLALEALSAVTDPVAVVPLTGQDGDTVAPAVAAALGVHANGDTEAAAAAVTEYLIGRRQVLVLDGCEHVLYAVRGLLRRIQWRCHAVTVLATSRVRLGLGGEQVLPLGPLAVDPATDPLTSQAGQLFLDRAREAGTGFPADQAEAELARAVLRGADCLPLSLELLAARLASREGRPPAQPAQWPPDIAEWCYENRDHAERGLLAALTVFHRDFDLASCRAVVADGGDVEGLLQRLAGARLLATDRTAAQPRYRLPDQLRRIAATRLSGSDHEPKVRERHARWCRDVLAAATRRAAADFAAAARYVHEAATDIVGALRWAQAEDPPLAAELTGHLGLLSPYRCEPGLLAWRLRVARTEPEHALAVASGAAAAVHLGHAEEALRLATKATESATTTEERYLALHSLASARLLAGDLAGSAATCAELGAVPDLPERYRVDAQALLALVAARSGNHEEARRTAADAVGSAEASGAADRVAFAHYVEGEVRTSADTAAGAAILRTARAQAVAAGATVVNRKATTALAAALVRLGRVPEAAKLLQEALGHCRRARVLTDTVAAVGVAADLLTASGDRQAAQRLRSAPPPGDHLAAAEVAEEAARAIAVWFGTWQP</sequence>
<dbReference type="GO" id="GO:0003677">
    <property type="term" value="F:DNA binding"/>
    <property type="evidence" value="ECO:0007669"/>
    <property type="project" value="UniProtKB-KW"/>
</dbReference>
<dbReference type="InterPro" id="IPR011990">
    <property type="entry name" value="TPR-like_helical_dom_sf"/>
</dbReference>
<protein>
    <submittedName>
        <fullName evidence="4">DNA-binding transcriptional activator of the SARP family</fullName>
    </submittedName>
</protein>
<dbReference type="InterPro" id="IPR005158">
    <property type="entry name" value="BTAD"/>
</dbReference>
<keyword evidence="1" id="KW-0805">Transcription regulation</keyword>
<dbReference type="CDD" id="cd15831">
    <property type="entry name" value="BTAD"/>
    <property type="match status" value="1"/>
</dbReference>
<keyword evidence="5" id="KW-1185">Reference proteome</keyword>
<evidence type="ECO:0000313" key="4">
    <source>
        <dbReference type="EMBL" id="EHR48633.1"/>
    </source>
</evidence>
<dbReference type="eggNOG" id="COG3629">
    <property type="taxonomic scope" value="Bacteria"/>
</dbReference>
<dbReference type="Pfam" id="PF13401">
    <property type="entry name" value="AAA_22"/>
    <property type="match status" value="1"/>
</dbReference>
<dbReference type="GO" id="GO:0016887">
    <property type="term" value="F:ATP hydrolysis activity"/>
    <property type="evidence" value="ECO:0007669"/>
    <property type="project" value="InterPro"/>
</dbReference>
<name>H5X1A9_9PSEU</name>
<feature type="domain" description="Bacterial transcriptional activator" evidence="3">
    <location>
        <begin position="139"/>
        <end position="280"/>
    </location>
</feature>
<dbReference type="HOGENOM" id="CLU_319314_0_0_11"/>
<dbReference type="PANTHER" id="PTHR35807">
    <property type="entry name" value="TRANSCRIPTIONAL REGULATOR REDD-RELATED"/>
    <property type="match status" value="1"/>
</dbReference>
<keyword evidence="4" id="KW-0238">DNA-binding</keyword>
<dbReference type="PANTHER" id="PTHR35807:SF1">
    <property type="entry name" value="TRANSCRIPTIONAL REGULATOR REDD"/>
    <property type="match status" value="1"/>
</dbReference>
<dbReference type="InterPro" id="IPR016032">
    <property type="entry name" value="Sig_transdc_resp-reg_C-effctor"/>
</dbReference>
<organism evidence="4 5">
    <name type="scientific">Saccharomonospora marina XMU15</name>
    <dbReference type="NCBI Taxonomy" id="882083"/>
    <lineage>
        <taxon>Bacteria</taxon>
        <taxon>Bacillati</taxon>
        <taxon>Actinomycetota</taxon>
        <taxon>Actinomycetes</taxon>
        <taxon>Pseudonocardiales</taxon>
        <taxon>Pseudonocardiaceae</taxon>
        <taxon>Saccharomonospora</taxon>
    </lineage>
</organism>
<dbReference type="Gene3D" id="1.25.40.10">
    <property type="entry name" value="Tetratricopeptide repeat domain"/>
    <property type="match status" value="1"/>
</dbReference>
<dbReference type="eggNOG" id="COG3903">
    <property type="taxonomic scope" value="Bacteria"/>
</dbReference>
<dbReference type="Proteomes" id="UP000004926">
    <property type="component" value="Chromosome"/>
</dbReference>
<dbReference type="EMBL" id="CM001439">
    <property type="protein sequence ID" value="EHR48633.1"/>
    <property type="molecule type" value="Genomic_DNA"/>
</dbReference>
<keyword evidence="2" id="KW-0804">Transcription</keyword>
<gene>
    <name evidence="4" type="ORF">SacmaDRAFT_0326</name>
</gene>
<evidence type="ECO:0000256" key="1">
    <source>
        <dbReference type="ARBA" id="ARBA00023015"/>
    </source>
</evidence>
<dbReference type="InterPro" id="IPR051677">
    <property type="entry name" value="AfsR-DnrI-RedD_regulator"/>
</dbReference>
<dbReference type="SUPFAM" id="SSF48452">
    <property type="entry name" value="TPR-like"/>
    <property type="match status" value="2"/>
</dbReference>
<accession>H5X1A9</accession>
<dbReference type="InterPro" id="IPR049945">
    <property type="entry name" value="AAA_22"/>
</dbReference>
<reference evidence="4 5" key="1">
    <citation type="journal article" date="2012" name="Stand. Genomic Sci.">
        <title>Genome sequence of the ocean sediment bacterium Saccharomonospora marina type strain (XMU15(T)).</title>
        <authorList>
            <person name="Klenk H.P."/>
            <person name="Lu M."/>
            <person name="Lucas S."/>
            <person name="Lapidus A."/>
            <person name="Copeland A."/>
            <person name="Pitluck S."/>
            <person name="Goodwin L.A."/>
            <person name="Han C."/>
            <person name="Tapia R."/>
            <person name="Brambilla E.M."/>
            <person name="Potter G."/>
            <person name="Land M."/>
            <person name="Ivanova N."/>
            <person name="Rohde M."/>
            <person name="Goker M."/>
            <person name="Detter J.C."/>
            <person name="Li W.J."/>
            <person name="Kyrpides N.C."/>
            <person name="Woyke T."/>
        </authorList>
    </citation>
    <scope>NUCLEOTIDE SEQUENCE [LARGE SCALE GENOMIC DNA]</scope>
    <source>
        <strain evidence="4 5">XMU15</strain>
    </source>
</reference>
<proteinExistence type="predicted"/>
<dbReference type="AlphaFoldDB" id="H5X1A9"/>
<evidence type="ECO:0000313" key="5">
    <source>
        <dbReference type="Proteomes" id="UP000004926"/>
    </source>
</evidence>
<dbReference type="STRING" id="882083.SacmaDRAFT_0326"/>
<evidence type="ECO:0000259" key="3">
    <source>
        <dbReference type="SMART" id="SM01043"/>
    </source>
</evidence>